<dbReference type="RefSeq" id="WP_236089577.1">
    <property type="nucleotide sequence ID" value="NZ_JAKGSG010000034.1"/>
</dbReference>
<dbReference type="Proteomes" id="UP001165405">
    <property type="component" value="Unassembled WGS sequence"/>
</dbReference>
<proteinExistence type="predicted"/>
<comment type="caution">
    <text evidence="4">The sequence shown here is derived from an EMBL/GenBank/DDBJ whole genome shotgun (WGS) entry which is preliminary data.</text>
</comment>
<accession>A0AA41QGI8</accession>
<evidence type="ECO:0000259" key="3">
    <source>
        <dbReference type="Pfam" id="PF00326"/>
    </source>
</evidence>
<organism evidence="4 5">
    <name type="scientific">Antribacter soli</name>
    <dbReference type="NCBI Taxonomy" id="2910976"/>
    <lineage>
        <taxon>Bacteria</taxon>
        <taxon>Bacillati</taxon>
        <taxon>Actinomycetota</taxon>
        <taxon>Actinomycetes</taxon>
        <taxon>Micrococcales</taxon>
        <taxon>Promicromonosporaceae</taxon>
        <taxon>Antribacter</taxon>
    </lineage>
</organism>
<evidence type="ECO:0000313" key="4">
    <source>
        <dbReference type="EMBL" id="MCF4121782.1"/>
    </source>
</evidence>
<feature type="domain" description="Peptidase S9 prolyl oligopeptidase catalytic" evidence="3">
    <location>
        <begin position="98"/>
        <end position="179"/>
    </location>
</feature>
<reference evidence="4" key="1">
    <citation type="submission" date="2022-01" db="EMBL/GenBank/DDBJ databases">
        <title>Antribacter sp. nov., isolated from Guizhou of China.</title>
        <authorList>
            <person name="Chengliang C."/>
            <person name="Ya Z."/>
        </authorList>
    </citation>
    <scope>NUCLEOTIDE SEQUENCE</scope>
    <source>
        <strain evidence="4">KLBMP 9083</strain>
    </source>
</reference>
<dbReference type="AlphaFoldDB" id="A0AA41QGI8"/>
<sequence length="280" mass="28499">MRRAWSVMAAALLLAACTGPAEPDGAAPSPGPALTRAAGVDLPAGDTTVELDGGPRTYTVHVPETLGGPAPLVLALHPLSGSGAQLQALSGWDDLADAEGFVVVYPDGIGGSWNAGGCCGAAVQQQVDDVAFLTAVLVQVEASLDIDPDRVYVTGFSNGAMMSYRLACETSRFAALAPVGGDLRVPCADPQPASVLHVHGLADSVVPFQSSDTPWLEAGECGEAVATAVGPVHTSTAACADDRTVEVVTLTGVGHVWPSTADGFDTLSAVWAFFEEHPAP</sequence>
<keyword evidence="1 2" id="KW-0732">Signal</keyword>
<dbReference type="PANTHER" id="PTHR43037:SF1">
    <property type="entry name" value="BLL1128 PROTEIN"/>
    <property type="match status" value="1"/>
</dbReference>
<evidence type="ECO:0000313" key="5">
    <source>
        <dbReference type="Proteomes" id="UP001165405"/>
    </source>
</evidence>
<evidence type="ECO:0000256" key="1">
    <source>
        <dbReference type="ARBA" id="ARBA00022729"/>
    </source>
</evidence>
<keyword evidence="5" id="KW-1185">Reference proteome</keyword>
<feature type="signal peptide" evidence="2">
    <location>
        <begin position="1"/>
        <end position="21"/>
    </location>
</feature>
<protein>
    <submittedName>
        <fullName evidence="4">Prolyl oligopeptidase family serine peptidase</fullName>
    </submittedName>
</protein>
<gene>
    <name evidence="4" type="ORF">L1785_12400</name>
</gene>
<dbReference type="InterPro" id="IPR029058">
    <property type="entry name" value="AB_hydrolase_fold"/>
</dbReference>
<evidence type="ECO:0000256" key="2">
    <source>
        <dbReference type="SAM" id="SignalP"/>
    </source>
</evidence>
<dbReference type="PROSITE" id="PS51257">
    <property type="entry name" value="PROKAR_LIPOPROTEIN"/>
    <property type="match status" value="1"/>
</dbReference>
<feature type="chain" id="PRO_5041354716" evidence="2">
    <location>
        <begin position="22"/>
        <end position="280"/>
    </location>
</feature>
<dbReference type="InterPro" id="IPR001375">
    <property type="entry name" value="Peptidase_S9_cat"/>
</dbReference>
<name>A0AA41QGI8_9MICO</name>
<dbReference type="PANTHER" id="PTHR43037">
    <property type="entry name" value="UNNAMED PRODUCT-RELATED"/>
    <property type="match status" value="1"/>
</dbReference>
<dbReference type="InterPro" id="IPR050955">
    <property type="entry name" value="Plant_Biomass_Hydrol_Est"/>
</dbReference>
<dbReference type="SUPFAM" id="SSF53474">
    <property type="entry name" value="alpha/beta-Hydrolases"/>
    <property type="match status" value="1"/>
</dbReference>
<dbReference type="Gene3D" id="3.40.50.1820">
    <property type="entry name" value="alpha/beta hydrolase"/>
    <property type="match status" value="1"/>
</dbReference>
<dbReference type="Pfam" id="PF00326">
    <property type="entry name" value="Peptidase_S9"/>
    <property type="match status" value="1"/>
</dbReference>
<dbReference type="EMBL" id="JAKGSG010000034">
    <property type="protein sequence ID" value="MCF4121782.1"/>
    <property type="molecule type" value="Genomic_DNA"/>
</dbReference>